<dbReference type="SUPFAM" id="SSF55874">
    <property type="entry name" value="ATPase domain of HSP90 chaperone/DNA topoisomerase II/histidine kinase"/>
    <property type="match status" value="1"/>
</dbReference>
<dbReference type="InterPro" id="IPR003594">
    <property type="entry name" value="HATPase_dom"/>
</dbReference>
<dbReference type="InterPro" id="IPR011495">
    <property type="entry name" value="Sig_transdc_His_kin_sub2_dim/P"/>
</dbReference>
<dbReference type="InterPro" id="IPR029016">
    <property type="entry name" value="GAF-like_dom_sf"/>
</dbReference>
<feature type="domain" description="Histidine kinase" evidence="2">
    <location>
        <begin position="208"/>
        <end position="401"/>
    </location>
</feature>
<dbReference type="InterPro" id="IPR003018">
    <property type="entry name" value="GAF"/>
</dbReference>
<protein>
    <submittedName>
        <fullName evidence="3">Signal transduction histidine kinase</fullName>
    </submittedName>
</protein>
<dbReference type="Gene3D" id="3.30.565.10">
    <property type="entry name" value="Histidine kinase-like ATPase, C-terminal domain"/>
    <property type="match status" value="1"/>
</dbReference>
<dbReference type="InterPro" id="IPR036890">
    <property type="entry name" value="HATPase_C_sf"/>
</dbReference>
<keyword evidence="3" id="KW-0418">Kinase</keyword>
<accession>A0A316FCA5</accession>
<dbReference type="Pfam" id="PF07568">
    <property type="entry name" value="HisKA_2"/>
    <property type="match status" value="1"/>
</dbReference>
<dbReference type="AlphaFoldDB" id="A0A316FCA5"/>
<keyword evidence="4" id="KW-1185">Reference proteome</keyword>
<dbReference type="InterPro" id="IPR005467">
    <property type="entry name" value="His_kinase_dom"/>
</dbReference>
<feature type="region of interest" description="Disordered" evidence="1">
    <location>
        <begin position="94"/>
        <end position="124"/>
    </location>
</feature>
<dbReference type="Proteomes" id="UP000245754">
    <property type="component" value="Unassembled WGS sequence"/>
</dbReference>
<dbReference type="PANTHER" id="PTHR43065">
    <property type="entry name" value="SENSOR HISTIDINE KINASE"/>
    <property type="match status" value="1"/>
</dbReference>
<evidence type="ECO:0000313" key="4">
    <source>
        <dbReference type="Proteomes" id="UP000245754"/>
    </source>
</evidence>
<gene>
    <name evidence="3" type="ORF">C7419_102285</name>
</gene>
<name>A0A316FCA5_9BURK</name>
<dbReference type="PROSITE" id="PS50109">
    <property type="entry name" value="HIS_KIN"/>
    <property type="match status" value="1"/>
</dbReference>
<organism evidence="3 4">
    <name type="scientific">Cupriavidus plantarum</name>
    <dbReference type="NCBI Taxonomy" id="942865"/>
    <lineage>
        <taxon>Bacteria</taxon>
        <taxon>Pseudomonadati</taxon>
        <taxon>Pseudomonadota</taxon>
        <taxon>Betaproteobacteria</taxon>
        <taxon>Burkholderiales</taxon>
        <taxon>Burkholderiaceae</taxon>
        <taxon>Cupriavidus</taxon>
    </lineage>
</organism>
<comment type="caution">
    <text evidence="3">The sequence shown here is derived from an EMBL/GenBank/DDBJ whole genome shotgun (WGS) entry which is preliminary data.</text>
</comment>
<dbReference type="Pfam" id="PF02518">
    <property type="entry name" value="HATPase_c"/>
    <property type="match status" value="1"/>
</dbReference>
<dbReference type="EMBL" id="QGGT01000002">
    <property type="protein sequence ID" value="PWK35010.1"/>
    <property type="molecule type" value="Genomic_DNA"/>
</dbReference>
<dbReference type="GO" id="GO:0016301">
    <property type="term" value="F:kinase activity"/>
    <property type="evidence" value="ECO:0007669"/>
    <property type="project" value="UniProtKB-KW"/>
</dbReference>
<dbReference type="Gene3D" id="3.30.450.40">
    <property type="match status" value="1"/>
</dbReference>
<dbReference type="PANTHER" id="PTHR43065:SF23">
    <property type="entry name" value="SENSOR HISTIDINE KINASE PDTAS"/>
    <property type="match status" value="1"/>
</dbReference>
<sequence length="402" mass="43335">MTGARATTLTAAVKDIVAGPDETVRVQDVLDLHRLFTRLVGAMRSDVTLQQLLDLGARIAADGAGAPMAKVLELDASDNSLVVTSQFGLSPEDVGRSAGKAAGGNPPGEAIRESAPVVDPDVRRRPPETLPALLKEKGIVTSVNVPLLNEQGAYGVLEVDYPEQVDVSAITLSYLASVASLLAESIEKQRVQRTLAAERDAKAVLLREQQHRIRNNLQMIIAMVQRVGLQVADENRKQLRNVERRVLAMAALYDHLLGLSEQAERADLGRYLTAMSTSFDDFYDLEHNDITLKIALQFGIVADLDACTTIGTIVNELVANAVEHAFDNRPGEITLSLSRLPVEGFTVTVADNGKGLSTPALKENIGLRTVRNMLAHIKGRLDVRSSPANGTAWTIMVGKSPT</sequence>
<reference evidence="3 4" key="1">
    <citation type="submission" date="2018-05" db="EMBL/GenBank/DDBJ databases">
        <title>Genomic Encyclopedia of Type Strains, Phase IV (KMG-V): Genome sequencing to study the core and pangenomes of soil and plant-associated prokaryotes.</title>
        <authorList>
            <person name="Whitman W."/>
        </authorList>
    </citation>
    <scope>NUCLEOTIDE SEQUENCE [LARGE SCALE GENOMIC DNA]</scope>
    <source>
        <strain evidence="3 4">SLV-132</strain>
    </source>
</reference>
<evidence type="ECO:0000256" key="1">
    <source>
        <dbReference type="SAM" id="MobiDB-lite"/>
    </source>
</evidence>
<dbReference type="Pfam" id="PF13185">
    <property type="entry name" value="GAF_2"/>
    <property type="match status" value="1"/>
</dbReference>
<evidence type="ECO:0000313" key="3">
    <source>
        <dbReference type="EMBL" id="PWK35010.1"/>
    </source>
</evidence>
<evidence type="ECO:0000259" key="2">
    <source>
        <dbReference type="PROSITE" id="PS50109"/>
    </source>
</evidence>
<dbReference type="SUPFAM" id="SSF55781">
    <property type="entry name" value="GAF domain-like"/>
    <property type="match status" value="1"/>
</dbReference>
<proteinExistence type="predicted"/>
<dbReference type="RefSeq" id="WP_181366159.1">
    <property type="nucleotide sequence ID" value="NZ_QGGT01000002.1"/>
</dbReference>
<keyword evidence="3" id="KW-0808">Transferase</keyword>